<accession>A0ABV7GNE4</accession>
<evidence type="ECO:0000256" key="2">
    <source>
        <dbReference type="ARBA" id="ARBA00023125"/>
    </source>
</evidence>
<dbReference type="SUPFAM" id="SSF75516">
    <property type="entry name" value="Pheromone-binding domain of LuxR-like quorum-sensing transcription factors"/>
    <property type="match status" value="1"/>
</dbReference>
<dbReference type="Pfam" id="PF00196">
    <property type="entry name" value="GerE"/>
    <property type="match status" value="1"/>
</dbReference>
<dbReference type="SMART" id="SM00421">
    <property type="entry name" value="HTH_LUXR"/>
    <property type="match status" value="1"/>
</dbReference>
<sequence length="215" mass="24317">MFEDNPFEIIPDYEACDKELSAIAPSGYCLVLHAHVWKTKFVYSTYPEAWRDHYDTNNLVVLDPVVLWGMVNTGTTRWSGLDTVQRVTADYVMRRAKDFGLAYGAVAVTRSKHLRNKKCLLAVSRPDRELTDDEIARVAEILDHIVAVHDGRLGLTDVDIATIQTLALGYSQDEIAKQMHTTRDTVKKRIERIRRKIGARNATHVVSIALSHSLV</sequence>
<dbReference type="EMBL" id="JBHRTB010000010">
    <property type="protein sequence ID" value="MFC3141759.1"/>
    <property type="molecule type" value="Genomic_DNA"/>
</dbReference>
<protein>
    <submittedName>
        <fullName evidence="5">Autoinducer binding domain-containing protein</fullName>
    </submittedName>
</protein>
<organism evidence="5 6">
    <name type="scientific">Psychromarinibacter halotolerans</name>
    <dbReference type="NCBI Taxonomy" id="1775175"/>
    <lineage>
        <taxon>Bacteria</taxon>
        <taxon>Pseudomonadati</taxon>
        <taxon>Pseudomonadota</taxon>
        <taxon>Alphaproteobacteria</taxon>
        <taxon>Rhodobacterales</taxon>
        <taxon>Paracoccaceae</taxon>
        <taxon>Psychromarinibacter</taxon>
    </lineage>
</organism>
<reference evidence="6" key="1">
    <citation type="journal article" date="2019" name="Int. J. Syst. Evol. Microbiol.">
        <title>The Global Catalogue of Microorganisms (GCM) 10K type strain sequencing project: providing services to taxonomists for standard genome sequencing and annotation.</title>
        <authorList>
            <consortium name="The Broad Institute Genomics Platform"/>
            <consortium name="The Broad Institute Genome Sequencing Center for Infectious Disease"/>
            <person name="Wu L."/>
            <person name="Ma J."/>
        </authorList>
    </citation>
    <scope>NUCLEOTIDE SEQUENCE [LARGE SCALE GENOMIC DNA]</scope>
    <source>
        <strain evidence="6">KCTC 52366</strain>
    </source>
</reference>
<keyword evidence="6" id="KW-1185">Reference proteome</keyword>
<gene>
    <name evidence="5" type="ORF">ACFOGP_03515</name>
</gene>
<dbReference type="RefSeq" id="WP_275631990.1">
    <property type="nucleotide sequence ID" value="NZ_JARGYD010000002.1"/>
</dbReference>
<feature type="domain" description="HTH luxR-type" evidence="4">
    <location>
        <begin position="152"/>
        <end position="209"/>
    </location>
</feature>
<evidence type="ECO:0000313" key="5">
    <source>
        <dbReference type="EMBL" id="MFC3141759.1"/>
    </source>
</evidence>
<evidence type="ECO:0000256" key="3">
    <source>
        <dbReference type="ARBA" id="ARBA00023163"/>
    </source>
</evidence>
<keyword evidence="2" id="KW-0238">DNA-binding</keyword>
<comment type="caution">
    <text evidence="5">The sequence shown here is derived from an EMBL/GenBank/DDBJ whole genome shotgun (WGS) entry which is preliminary data.</text>
</comment>
<dbReference type="Proteomes" id="UP001595632">
    <property type="component" value="Unassembled WGS sequence"/>
</dbReference>
<keyword evidence="3" id="KW-0804">Transcription</keyword>
<dbReference type="SUPFAM" id="SSF46894">
    <property type="entry name" value="C-terminal effector domain of the bipartite response regulators"/>
    <property type="match status" value="1"/>
</dbReference>
<dbReference type="InterPro" id="IPR016032">
    <property type="entry name" value="Sig_transdc_resp-reg_C-effctor"/>
</dbReference>
<dbReference type="InterPro" id="IPR000792">
    <property type="entry name" value="Tscrpt_reg_LuxR_C"/>
</dbReference>
<name>A0ABV7GNE4_9RHOB</name>
<proteinExistence type="predicted"/>
<dbReference type="InterPro" id="IPR005143">
    <property type="entry name" value="TF_LuxR_autoind-bd_dom"/>
</dbReference>
<keyword evidence="1" id="KW-0805">Transcription regulation</keyword>
<dbReference type="Gene3D" id="1.10.10.10">
    <property type="entry name" value="Winged helix-like DNA-binding domain superfamily/Winged helix DNA-binding domain"/>
    <property type="match status" value="1"/>
</dbReference>
<dbReference type="Gene3D" id="3.30.450.80">
    <property type="entry name" value="Transcription factor LuxR-like, autoinducer-binding domain"/>
    <property type="match status" value="1"/>
</dbReference>
<dbReference type="InterPro" id="IPR036693">
    <property type="entry name" value="TF_LuxR_autoind-bd_dom_sf"/>
</dbReference>
<evidence type="ECO:0000313" key="6">
    <source>
        <dbReference type="Proteomes" id="UP001595632"/>
    </source>
</evidence>
<dbReference type="Pfam" id="PF03472">
    <property type="entry name" value="Autoind_bind"/>
    <property type="match status" value="1"/>
</dbReference>
<dbReference type="InterPro" id="IPR036388">
    <property type="entry name" value="WH-like_DNA-bd_sf"/>
</dbReference>
<evidence type="ECO:0000259" key="4">
    <source>
        <dbReference type="SMART" id="SM00421"/>
    </source>
</evidence>
<evidence type="ECO:0000256" key="1">
    <source>
        <dbReference type="ARBA" id="ARBA00023015"/>
    </source>
</evidence>